<sequence length="246" mass="27119">IENKNAIVTGACGGIGFAICESLLDNKIANLVLLDVTKNTEILKKLRGKYSTQNIIFEKCDVRIKENFKEIFQKIYEKIQKIDIVVNAAGIMDEYNVEKMIQINLLGVVFGSSLATEYMSKELGNHGGVIVNIASVAGYIPHDICPVYCGTKHGVIGYSRSIGTEFVYQKTEIKILVICPGATETPLIENNLHNLALYPDRCKQLLEDLEHQSPKCVGGCVITAIKDYNCGSVLSIIDGKIDEVKF</sequence>
<dbReference type="PANTHER" id="PTHR44229">
    <property type="entry name" value="15-HYDROXYPROSTAGLANDIN DEHYDROGENASE [NAD(+)]"/>
    <property type="match status" value="1"/>
</dbReference>
<dbReference type="PRINTS" id="PR00080">
    <property type="entry name" value="SDRFAMILY"/>
</dbReference>
<dbReference type="GO" id="GO:0016616">
    <property type="term" value="F:oxidoreductase activity, acting on the CH-OH group of donors, NAD or NADP as acceptor"/>
    <property type="evidence" value="ECO:0007669"/>
    <property type="project" value="TreeGrafter"/>
</dbReference>
<dbReference type="Pfam" id="PF00106">
    <property type="entry name" value="adh_short"/>
    <property type="match status" value="1"/>
</dbReference>
<comment type="similarity">
    <text evidence="1 3">Belongs to the short-chain dehydrogenases/reductases (SDR) family.</text>
</comment>
<dbReference type="FunFam" id="3.40.50.720:FF:000149">
    <property type="entry name" value="15-hydroxyprostaglandin dehydrogenase [NAD(+)]"/>
    <property type="match status" value="1"/>
</dbReference>
<dbReference type="InterPro" id="IPR036291">
    <property type="entry name" value="NAD(P)-bd_dom_sf"/>
</dbReference>
<accession>U5EH46</accession>
<evidence type="ECO:0000256" key="1">
    <source>
        <dbReference type="ARBA" id="ARBA00006484"/>
    </source>
</evidence>
<evidence type="ECO:0000256" key="2">
    <source>
        <dbReference type="ARBA" id="ARBA00023002"/>
    </source>
</evidence>
<proteinExistence type="evidence at transcript level"/>
<dbReference type="InterPro" id="IPR020904">
    <property type="entry name" value="Sc_DH/Rdtase_CS"/>
</dbReference>
<keyword evidence="2" id="KW-0560">Oxidoreductase</keyword>
<evidence type="ECO:0000313" key="4">
    <source>
        <dbReference type="EMBL" id="JAB56683.1"/>
    </source>
</evidence>
<dbReference type="PROSITE" id="PS00061">
    <property type="entry name" value="ADH_SHORT"/>
    <property type="match status" value="1"/>
</dbReference>
<dbReference type="AlphaFoldDB" id="U5EH46"/>
<feature type="non-terminal residue" evidence="4">
    <location>
        <position position="1"/>
    </location>
</feature>
<dbReference type="InterPro" id="IPR002347">
    <property type="entry name" value="SDR_fam"/>
</dbReference>
<dbReference type="PANTHER" id="PTHR44229:SF8">
    <property type="entry name" value="ALCOHOL DEHYDROGENASE-RELATED"/>
    <property type="match status" value="1"/>
</dbReference>
<dbReference type="Gene3D" id="3.40.50.720">
    <property type="entry name" value="NAD(P)-binding Rossmann-like Domain"/>
    <property type="match status" value="1"/>
</dbReference>
<dbReference type="SUPFAM" id="SSF51735">
    <property type="entry name" value="NAD(P)-binding Rossmann-fold domains"/>
    <property type="match status" value="1"/>
</dbReference>
<name>U5EH46_9DIPT</name>
<dbReference type="PRINTS" id="PR00081">
    <property type="entry name" value="GDHRDH"/>
</dbReference>
<evidence type="ECO:0000256" key="3">
    <source>
        <dbReference type="RuleBase" id="RU000363"/>
    </source>
</evidence>
<dbReference type="GO" id="GO:0005737">
    <property type="term" value="C:cytoplasm"/>
    <property type="evidence" value="ECO:0007669"/>
    <property type="project" value="TreeGrafter"/>
</dbReference>
<organism evidence="4">
    <name type="scientific">Corethrella appendiculata</name>
    <dbReference type="NCBI Taxonomy" id="1370023"/>
    <lineage>
        <taxon>Eukaryota</taxon>
        <taxon>Metazoa</taxon>
        <taxon>Ecdysozoa</taxon>
        <taxon>Arthropoda</taxon>
        <taxon>Hexapoda</taxon>
        <taxon>Insecta</taxon>
        <taxon>Pterygota</taxon>
        <taxon>Neoptera</taxon>
        <taxon>Endopterygota</taxon>
        <taxon>Diptera</taxon>
        <taxon>Nematocera</taxon>
        <taxon>Culicoidea</taxon>
        <taxon>Chaoboridae</taxon>
        <taxon>Corethrella</taxon>
    </lineage>
</organism>
<dbReference type="EMBL" id="GANO01003188">
    <property type="protein sequence ID" value="JAB56683.1"/>
    <property type="molecule type" value="mRNA"/>
</dbReference>
<reference evidence="4" key="1">
    <citation type="journal article" date="2014" name="Insect Biochem. Mol. Biol.">
        <title>An insight into the sialome of the frog biting fly, Corethrella appendiculata.</title>
        <authorList>
            <person name="Ribeiro J.M.C."/>
            <person name="Chagas A.C."/>
            <person name="Pham V.M."/>
            <person name="Lounibos L.P."/>
            <person name="Calvo E."/>
        </authorList>
    </citation>
    <scope>NUCLEOTIDE SEQUENCE</scope>
    <source>
        <tissue evidence="4">Salivary glands</tissue>
    </source>
</reference>
<protein>
    <submittedName>
        <fullName evidence="4">Putative 15-hydroxyprostaglandin dehydrogenase</fullName>
    </submittedName>
</protein>